<sequence>MISVDCPELDAGDVFTTCISRVRDADLKARLTAITGDVTAASTDYIDKARNNRLHEFVRQAIIGGVTTAEMEKVYTQRMASKKAPGRAAYDEIFNSSAKCLLCTQRKVDTLDHHLPKAHYPVLAVTPANLIPACASCNKAKLASIPTTADEAALHPYFDCIENERWLHGEVVPGTPAVVRFHVEPPAQWTQQLCNRVQVHFDALGLGDLYSAEAADELLSIRHQLTGIYQGEGPRGVRAELVARSESARAARLNGWRAVTFESFASSDWFCEGGFAAL</sequence>
<gene>
    <name evidence="1" type="ORF">CH92_12840</name>
</gene>
<reference evidence="1 2" key="2">
    <citation type="submission" date="2014-03" db="EMBL/GenBank/DDBJ databases">
        <authorList>
            <person name="Baltrus D."/>
            <person name="Dougherty K."/>
        </authorList>
    </citation>
    <scope>NUCLEOTIDE SEQUENCE</scope>
    <source>
        <strain evidence="1 2">28a24</strain>
    </source>
</reference>
<evidence type="ECO:0000313" key="1">
    <source>
        <dbReference type="EMBL" id="AHL75930.1"/>
    </source>
</evidence>
<dbReference type="KEGG" id="pstt:CH92_12840"/>
<dbReference type="EMBL" id="CP007441">
    <property type="protein sequence ID" value="AHL75930.1"/>
    <property type="molecule type" value="Genomic_DNA"/>
</dbReference>
<dbReference type="Proteomes" id="UP000019522">
    <property type="component" value="Chromosome"/>
</dbReference>
<evidence type="ECO:0008006" key="3">
    <source>
        <dbReference type="Google" id="ProtNLM"/>
    </source>
</evidence>
<organism evidence="1 2">
    <name type="scientific">Stutzerimonas stutzeri</name>
    <name type="common">Pseudomonas stutzeri</name>
    <dbReference type="NCBI Taxonomy" id="316"/>
    <lineage>
        <taxon>Bacteria</taxon>
        <taxon>Pseudomonadati</taxon>
        <taxon>Pseudomonadota</taxon>
        <taxon>Gammaproteobacteria</taxon>
        <taxon>Pseudomonadales</taxon>
        <taxon>Pseudomonadaceae</taxon>
        <taxon>Stutzerimonas</taxon>
    </lineage>
</organism>
<reference evidence="2" key="1">
    <citation type="journal article" date="2014" name="Genome Announc.">
        <title>Complete Genome Sequence of the Highly Transformable Pseudomonas stutzeri Strain 28a24.</title>
        <authorList>
            <person name="Smith B.A."/>
            <person name="Dougherty K.M."/>
            <person name="Baltrus D.A."/>
        </authorList>
    </citation>
    <scope>NUCLEOTIDE SEQUENCE [LARGE SCALE GENOMIC DNA]</scope>
    <source>
        <strain evidence="2">28a24</strain>
    </source>
</reference>
<name>W8QZ69_STUST</name>
<proteinExistence type="predicted"/>
<evidence type="ECO:0000313" key="2">
    <source>
        <dbReference type="Proteomes" id="UP000019522"/>
    </source>
</evidence>
<dbReference type="OrthoDB" id="9816185at2"/>
<dbReference type="RefSeq" id="WP_025242132.1">
    <property type="nucleotide sequence ID" value="NZ_CP007441.1"/>
</dbReference>
<dbReference type="Gene3D" id="1.10.30.50">
    <property type="match status" value="1"/>
</dbReference>
<accession>W8QZ69</accession>
<protein>
    <recommendedName>
        <fullName evidence="3">HNH endonuclease</fullName>
    </recommendedName>
</protein>
<dbReference type="AlphaFoldDB" id="W8QZ69"/>